<dbReference type="AlphaFoldDB" id="A0A9Q3BQE5"/>
<sequence>MIQWKETNQNTKSCRRACLWRGFRQQNPDATHFFETLLDIGVSKNARTHLDDSVSEIGVTKNERSPSPKRSNGNIPQTKSKDSVPQFQIPNFHKISPQIMILTGVVVTGLLILRRSYLKVLQRLVWVPANFQIELLISFDADFAEICFETVDSKLLPQLDQNKLCVACGSRYSAQFYARTLILRWPTVRVPPEPKSSRNPYWRGLQFQDIGPPSIDKETLIPEWDRIGISFKSIIGPLTCKES</sequence>
<evidence type="ECO:0000256" key="1">
    <source>
        <dbReference type="SAM" id="MobiDB-lite"/>
    </source>
</evidence>
<name>A0A9Q3BQE5_9BASI</name>
<dbReference type="EMBL" id="AVOT02002447">
    <property type="protein sequence ID" value="MBW0470386.1"/>
    <property type="molecule type" value="Genomic_DNA"/>
</dbReference>
<evidence type="ECO:0000313" key="3">
    <source>
        <dbReference type="Proteomes" id="UP000765509"/>
    </source>
</evidence>
<keyword evidence="3" id="KW-1185">Reference proteome</keyword>
<protein>
    <submittedName>
        <fullName evidence="2">Uncharacterized protein</fullName>
    </submittedName>
</protein>
<gene>
    <name evidence="2" type="ORF">O181_010101</name>
</gene>
<dbReference type="Proteomes" id="UP000765509">
    <property type="component" value="Unassembled WGS sequence"/>
</dbReference>
<evidence type="ECO:0000313" key="2">
    <source>
        <dbReference type="EMBL" id="MBW0470386.1"/>
    </source>
</evidence>
<feature type="region of interest" description="Disordered" evidence="1">
    <location>
        <begin position="53"/>
        <end position="84"/>
    </location>
</feature>
<accession>A0A9Q3BQE5</accession>
<organism evidence="2 3">
    <name type="scientific">Austropuccinia psidii MF-1</name>
    <dbReference type="NCBI Taxonomy" id="1389203"/>
    <lineage>
        <taxon>Eukaryota</taxon>
        <taxon>Fungi</taxon>
        <taxon>Dikarya</taxon>
        <taxon>Basidiomycota</taxon>
        <taxon>Pucciniomycotina</taxon>
        <taxon>Pucciniomycetes</taxon>
        <taxon>Pucciniales</taxon>
        <taxon>Sphaerophragmiaceae</taxon>
        <taxon>Austropuccinia</taxon>
    </lineage>
</organism>
<reference evidence="2" key="1">
    <citation type="submission" date="2021-03" db="EMBL/GenBank/DDBJ databases">
        <title>Draft genome sequence of rust myrtle Austropuccinia psidii MF-1, a brazilian biotype.</title>
        <authorList>
            <person name="Quecine M.C."/>
            <person name="Pachon D.M.R."/>
            <person name="Bonatelli M.L."/>
            <person name="Correr F.H."/>
            <person name="Franceschini L.M."/>
            <person name="Leite T.F."/>
            <person name="Margarido G.R.A."/>
            <person name="Almeida C.A."/>
            <person name="Ferrarezi J.A."/>
            <person name="Labate C.A."/>
        </authorList>
    </citation>
    <scope>NUCLEOTIDE SEQUENCE</scope>
    <source>
        <strain evidence="2">MF-1</strain>
    </source>
</reference>
<feature type="compositionally biased region" description="Polar residues" evidence="1">
    <location>
        <begin position="68"/>
        <end position="84"/>
    </location>
</feature>
<proteinExistence type="predicted"/>
<comment type="caution">
    <text evidence="2">The sequence shown here is derived from an EMBL/GenBank/DDBJ whole genome shotgun (WGS) entry which is preliminary data.</text>
</comment>